<reference evidence="1" key="2">
    <citation type="journal article" date="2015" name="Fish Shellfish Immunol.">
        <title>Early steps in the European eel (Anguilla anguilla)-Vibrio vulnificus interaction in the gills: Role of the RtxA13 toxin.</title>
        <authorList>
            <person name="Callol A."/>
            <person name="Pajuelo D."/>
            <person name="Ebbesson L."/>
            <person name="Teles M."/>
            <person name="MacKenzie S."/>
            <person name="Amaro C."/>
        </authorList>
    </citation>
    <scope>NUCLEOTIDE SEQUENCE</scope>
</reference>
<reference evidence="1" key="1">
    <citation type="submission" date="2014-11" db="EMBL/GenBank/DDBJ databases">
        <authorList>
            <person name="Amaro Gonzalez C."/>
        </authorList>
    </citation>
    <scope>NUCLEOTIDE SEQUENCE</scope>
</reference>
<organism evidence="1">
    <name type="scientific">Anguilla anguilla</name>
    <name type="common">European freshwater eel</name>
    <name type="synonym">Muraena anguilla</name>
    <dbReference type="NCBI Taxonomy" id="7936"/>
    <lineage>
        <taxon>Eukaryota</taxon>
        <taxon>Metazoa</taxon>
        <taxon>Chordata</taxon>
        <taxon>Craniata</taxon>
        <taxon>Vertebrata</taxon>
        <taxon>Euteleostomi</taxon>
        <taxon>Actinopterygii</taxon>
        <taxon>Neopterygii</taxon>
        <taxon>Teleostei</taxon>
        <taxon>Anguilliformes</taxon>
        <taxon>Anguillidae</taxon>
        <taxon>Anguilla</taxon>
    </lineage>
</organism>
<protein>
    <submittedName>
        <fullName evidence="1">Uncharacterized protein</fullName>
    </submittedName>
</protein>
<name>A0A0E9QXR4_ANGAN</name>
<dbReference type="EMBL" id="GBXM01087699">
    <property type="protein sequence ID" value="JAH20878.1"/>
    <property type="molecule type" value="Transcribed_RNA"/>
</dbReference>
<proteinExistence type="predicted"/>
<dbReference type="AlphaFoldDB" id="A0A0E9QXR4"/>
<accession>A0A0E9QXR4</accession>
<evidence type="ECO:0000313" key="1">
    <source>
        <dbReference type="EMBL" id="JAH20878.1"/>
    </source>
</evidence>
<sequence length="65" mass="7498">MLWEPMAEETSKLAFKKDITLTLSWDFVCKSFSCSVALMAGFVIHNHLILKHDFTKFCLLAMLNM</sequence>